<protein>
    <submittedName>
        <fullName evidence="2">Uncharacterized protein</fullName>
    </submittedName>
</protein>
<keyword evidence="3" id="KW-1185">Reference proteome</keyword>
<evidence type="ECO:0000256" key="1">
    <source>
        <dbReference type="SAM" id="MobiDB-lite"/>
    </source>
</evidence>
<name>A0A9X3EW60_9BACT</name>
<dbReference type="RefSeq" id="WP_267769013.1">
    <property type="nucleotide sequence ID" value="NZ_JAPNKE010000002.1"/>
</dbReference>
<dbReference type="EMBL" id="JAPNKE010000002">
    <property type="protein sequence ID" value="MCY1006693.1"/>
    <property type="molecule type" value="Genomic_DNA"/>
</dbReference>
<gene>
    <name evidence="2" type="ORF">OV079_14260</name>
</gene>
<evidence type="ECO:0000313" key="3">
    <source>
        <dbReference type="Proteomes" id="UP001150924"/>
    </source>
</evidence>
<comment type="caution">
    <text evidence="2">The sequence shown here is derived from an EMBL/GenBank/DDBJ whole genome shotgun (WGS) entry which is preliminary data.</text>
</comment>
<feature type="compositionally biased region" description="Basic and acidic residues" evidence="1">
    <location>
        <begin position="14"/>
        <end position="23"/>
    </location>
</feature>
<feature type="region of interest" description="Disordered" evidence="1">
    <location>
        <begin position="1"/>
        <end position="35"/>
    </location>
</feature>
<sequence>MSTFSTFSIRQQRHHGDQGRAGDELPGQVAGVKAGRPRQVLARDPLDLEGDVRVGRDAQRRPVARRQGHPALGGLRALTDVDFADEAGGDDEGRAVGQQRVLADPGEHEIAALALAEGDGGRVVGRELGHRTAPEREADPPTTGLPGRGVGLRHAPGT</sequence>
<dbReference type="AlphaFoldDB" id="A0A9X3EW60"/>
<feature type="compositionally biased region" description="Polar residues" evidence="1">
    <location>
        <begin position="1"/>
        <end position="10"/>
    </location>
</feature>
<feature type="region of interest" description="Disordered" evidence="1">
    <location>
        <begin position="123"/>
        <end position="158"/>
    </location>
</feature>
<dbReference type="Proteomes" id="UP001150924">
    <property type="component" value="Unassembled WGS sequence"/>
</dbReference>
<accession>A0A9X3EW60</accession>
<evidence type="ECO:0000313" key="2">
    <source>
        <dbReference type="EMBL" id="MCY1006693.1"/>
    </source>
</evidence>
<feature type="compositionally biased region" description="Basic and acidic residues" evidence="1">
    <location>
        <begin position="124"/>
        <end position="139"/>
    </location>
</feature>
<proteinExistence type="predicted"/>
<reference evidence="2" key="1">
    <citation type="submission" date="2022-11" db="EMBL/GenBank/DDBJ databases">
        <title>Minimal conservation of predation-associated metabolite biosynthetic gene clusters underscores biosynthetic potential of Myxococcota including descriptions for ten novel species: Archangium lansinium sp. nov., Myxococcus landrumus sp. nov., Nannocystis bai.</title>
        <authorList>
            <person name="Ahearne A."/>
            <person name="Stevens C."/>
            <person name="Phillips K."/>
        </authorList>
    </citation>
    <scope>NUCLEOTIDE SEQUENCE</scope>
    <source>
        <strain evidence="2">Na p29</strain>
    </source>
</reference>
<organism evidence="2 3">
    <name type="scientific">Nannocystis pusilla</name>
    <dbReference type="NCBI Taxonomy" id="889268"/>
    <lineage>
        <taxon>Bacteria</taxon>
        <taxon>Pseudomonadati</taxon>
        <taxon>Myxococcota</taxon>
        <taxon>Polyangia</taxon>
        <taxon>Nannocystales</taxon>
        <taxon>Nannocystaceae</taxon>
        <taxon>Nannocystis</taxon>
    </lineage>
</organism>